<evidence type="ECO:0000259" key="3">
    <source>
        <dbReference type="PROSITE" id="PS50001"/>
    </source>
</evidence>
<keyword evidence="5" id="KW-1185">Reference proteome</keyword>
<feature type="region of interest" description="Disordered" evidence="2">
    <location>
        <begin position="370"/>
        <end position="406"/>
    </location>
</feature>
<dbReference type="InterPro" id="IPR036860">
    <property type="entry name" value="SH2_dom_sf"/>
</dbReference>
<dbReference type="SMART" id="SM00252">
    <property type="entry name" value="SH2"/>
    <property type="match status" value="1"/>
</dbReference>
<gene>
    <name evidence="4" type="ORF">Pmani_015447</name>
</gene>
<feature type="domain" description="SH2" evidence="3">
    <location>
        <begin position="496"/>
        <end position="589"/>
    </location>
</feature>
<feature type="compositionally biased region" description="Low complexity" evidence="2">
    <location>
        <begin position="594"/>
        <end position="610"/>
    </location>
</feature>
<protein>
    <recommendedName>
        <fullName evidence="3">SH2 domain-containing protein</fullName>
    </recommendedName>
</protein>
<dbReference type="PROSITE" id="PS50001">
    <property type="entry name" value="SH2"/>
    <property type="match status" value="1"/>
</dbReference>
<evidence type="ECO:0000256" key="1">
    <source>
        <dbReference type="PROSITE-ProRule" id="PRU00191"/>
    </source>
</evidence>
<proteinExistence type="predicted"/>
<feature type="region of interest" description="Disordered" evidence="2">
    <location>
        <begin position="47"/>
        <end position="68"/>
    </location>
</feature>
<dbReference type="PANTHER" id="PTHR14388:SF17">
    <property type="entry name" value="SH2 DOMAIN-CONTAINING PROTEIN"/>
    <property type="match status" value="1"/>
</dbReference>
<dbReference type="PRINTS" id="PR00401">
    <property type="entry name" value="SH2DOMAIN"/>
</dbReference>
<dbReference type="GO" id="GO:0005737">
    <property type="term" value="C:cytoplasm"/>
    <property type="evidence" value="ECO:0007669"/>
    <property type="project" value="TreeGrafter"/>
</dbReference>
<evidence type="ECO:0000313" key="5">
    <source>
        <dbReference type="Proteomes" id="UP001292094"/>
    </source>
</evidence>
<reference evidence="4" key="1">
    <citation type="submission" date="2023-11" db="EMBL/GenBank/DDBJ databases">
        <title>Genome assemblies of two species of porcelain crab, Petrolisthes cinctipes and Petrolisthes manimaculis (Anomura: Porcellanidae).</title>
        <authorList>
            <person name="Angst P."/>
        </authorList>
    </citation>
    <scope>NUCLEOTIDE SEQUENCE</scope>
    <source>
        <strain evidence="4">PB745_02</strain>
        <tissue evidence="4">Gill</tissue>
    </source>
</reference>
<dbReference type="EMBL" id="JAWZYT010001339">
    <property type="protein sequence ID" value="KAK4313182.1"/>
    <property type="molecule type" value="Genomic_DNA"/>
</dbReference>
<dbReference type="AlphaFoldDB" id="A0AAE1PTV7"/>
<dbReference type="SUPFAM" id="SSF55550">
    <property type="entry name" value="SH2 domain"/>
    <property type="match status" value="1"/>
</dbReference>
<dbReference type="InterPro" id="IPR000980">
    <property type="entry name" value="SH2"/>
</dbReference>
<dbReference type="Proteomes" id="UP001292094">
    <property type="component" value="Unassembled WGS sequence"/>
</dbReference>
<evidence type="ECO:0000256" key="2">
    <source>
        <dbReference type="SAM" id="MobiDB-lite"/>
    </source>
</evidence>
<feature type="compositionally biased region" description="Low complexity" evidence="2">
    <location>
        <begin position="59"/>
        <end position="68"/>
    </location>
</feature>
<feature type="compositionally biased region" description="Low complexity" evidence="2">
    <location>
        <begin position="182"/>
        <end position="260"/>
    </location>
</feature>
<keyword evidence="1" id="KW-0727">SH2 domain</keyword>
<sequence length="626" mass="69441">MLQQILNDMFIDPELLAELDEEQKQILFCKMREEQVRRWRLREEELDKMKESDEHSKNKTLSSTLSSKKSNGKKVTFLVGVDGEPVVLVLGSEDGDGSDDVDQLLQERARRQADLESDILKRAAEEELDKLVRLSRSTVQAMEEEAIKNISKEHDPAREAVVRKLSGLSIWDINNKSDISSISSVPSNLSSISSVPSTLSSIPSNPSTLSSNPSTLSSNPSTLSSLPSTLSSVPSTPSTLPSNSSTLPSLPSTLSSDTSFLPPPPSSLTILEGREEEEEEDRSQLSSPPTSVMGVAAQIRRFEQLSEGSLEALKTATLERARRRRQKEILEHLRSQVVEVQQQHLDHRLWQEQERKAKEAERRIREIARRAREEHRRTSIHTPTPSPTSSTPTTPTTPNANTINGYSYSRVYSPQPLFGQDINGNIKSDDFSNNNLIQRSSNSSSSSVVGVCVGVRQRAVRPPKPPSRAAIVTWFRDEELPKGAGLDPTHTHIAPWFHGIISRTEAEEILLSIGDVGSFLVRVSERIWGYAISYRAHQRCRHYLIDVTGGRYTFFGSHASAHRSLSDLVEFHKREAITSTGGELLTQPCGQPQTTTTTTTSSSLSSSSSLSPDYLELFTGTPYMST</sequence>
<name>A0AAE1PTV7_9EUCA</name>
<comment type="caution">
    <text evidence="4">The sequence shown here is derived from an EMBL/GenBank/DDBJ whole genome shotgun (WGS) entry which is preliminary data.</text>
</comment>
<dbReference type="Pfam" id="PF00017">
    <property type="entry name" value="SH2"/>
    <property type="match status" value="1"/>
</dbReference>
<dbReference type="PANTHER" id="PTHR14388">
    <property type="entry name" value="T CELL-SPECIFIC ADAPTER PROTEIN TSAD"/>
    <property type="match status" value="1"/>
</dbReference>
<feature type="compositionally biased region" description="Basic and acidic residues" evidence="2">
    <location>
        <begin position="47"/>
        <end position="57"/>
    </location>
</feature>
<dbReference type="Gene3D" id="3.30.505.10">
    <property type="entry name" value="SH2 domain"/>
    <property type="match status" value="1"/>
</dbReference>
<feature type="region of interest" description="Disordered" evidence="2">
    <location>
        <begin position="582"/>
        <end position="610"/>
    </location>
</feature>
<organism evidence="4 5">
    <name type="scientific">Petrolisthes manimaculis</name>
    <dbReference type="NCBI Taxonomy" id="1843537"/>
    <lineage>
        <taxon>Eukaryota</taxon>
        <taxon>Metazoa</taxon>
        <taxon>Ecdysozoa</taxon>
        <taxon>Arthropoda</taxon>
        <taxon>Crustacea</taxon>
        <taxon>Multicrustacea</taxon>
        <taxon>Malacostraca</taxon>
        <taxon>Eumalacostraca</taxon>
        <taxon>Eucarida</taxon>
        <taxon>Decapoda</taxon>
        <taxon>Pleocyemata</taxon>
        <taxon>Anomura</taxon>
        <taxon>Galatheoidea</taxon>
        <taxon>Porcellanidae</taxon>
        <taxon>Petrolisthes</taxon>
    </lineage>
</organism>
<accession>A0AAE1PTV7</accession>
<feature type="compositionally biased region" description="Low complexity" evidence="2">
    <location>
        <begin position="387"/>
        <end position="398"/>
    </location>
</feature>
<evidence type="ECO:0000313" key="4">
    <source>
        <dbReference type="EMBL" id="KAK4313182.1"/>
    </source>
</evidence>
<feature type="region of interest" description="Disordered" evidence="2">
    <location>
        <begin position="182"/>
        <end position="291"/>
    </location>
</feature>